<accession>A0A0R2N8U1</accession>
<dbReference type="OrthoDB" id="9779408at2"/>
<comment type="caution">
    <text evidence="9">The sequence shown here is derived from an EMBL/GenBank/DDBJ whole genome shotgun (WGS) entry which is preliminary data.</text>
</comment>
<dbReference type="Proteomes" id="UP000051249">
    <property type="component" value="Unassembled WGS sequence"/>
</dbReference>
<organism evidence="9 10">
    <name type="scientific">Pediococcus argentinicus</name>
    <dbReference type="NCBI Taxonomy" id="480391"/>
    <lineage>
        <taxon>Bacteria</taxon>
        <taxon>Bacillati</taxon>
        <taxon>Bacillota</taxon>
        <taxon>Bacilli</taxon>
        <taxon>Lactobacillales</taxon>
        <taxon>Lactobacillaceae</taxon>
        <taxon>Pediococcus</taxon>
    </lineage>
</organism>
<evidence type="ECO:0000256" key="1">
    <source>
        <dbReference type="ARBA" id="ARBA00005028"/>
    </source>
</evidence>
<dbReference type="PATRIC" id="fig|480391.4.peg.1203"/>
<evidence type="ECO:0000313" key="9">
    <source>
        <dbReference type="EMBL" id="KRO22255.1"/>
    </source>
</evidence>
<sequence length="334" mass="37323">MKIESEHFDPTTWYTLSNDNQISVTISTLGATVVAINTPDKYGKVANIVLGFKDHQEYLKHHDFFGASIARVAGRIKDATWRDYNLDQNNTPNSMHGGDHPSISYSLWTKVSSFTREHEVGLVLKYFSPDNENGYPGDLTMNVIFRLNDQNQFSITYMGHTSKQTLFNPTTHNYFNLSGDASRTIEQHELKIDSDNITEVDENKVPTGNLLTVDNTPFDFHASVSLGGHLSEIDGGLDTPFKVDPKSDDPQLSLFDPESGRKLRIKTSANSFVVFSSTGFEGDFVVNGNRKMTSQLGLAIEPQMLPDAMHHSGFGNVILSPSKPIMYQNVYYLN</sequence>
<dbReference type="PANTHER" id="PTHR10091:SF0">
    <property type="entry name" value="GALACTOSE MUTAROTASE"/>
    <property type="match status" value="1"/>
</dbReference>
<keyword evidence="10" id="KW-1185">Reference proteome</keyword>
<feature type="active site" description="Proton acceptor" evidence="6">
    <location>
        <position position="301"/>
    </location>
</feature>
<dbReference type="AlphaFoldDB" id="A0A0R2N8U1"/>
<evidence type="ECO:0000256" key="5">
    <source>
        <dbReference type="PIRNR" id="PIRNR005096"/>
    </source>
</evidence>
<evidence type="ECO:0000256" key="8">
    <source>
        <dbReference type="PIRSR" id="PIRSR005096-3"/>
    </source>
</evidence>
<dbReference type="SUPFAM" id="SSF74650">
    <property type="entry name" value="Galactose mutarotase-like"/>
    <property type="match status" value="1"/>
</dbReference>
<dbReference type="GO" id="GO:0006006">
    <property type="term" value="P:glucose metabolic process"/>
    <property type="evidence" value="ECO:0007669"/>
    <property type="project" value="TreeGrafter"/>
</dbReference>
<feature type="binding site" evidence="7">
    <location>
        <position position="238"/>
    </location>
    <ligand>
        <name>beta-D-galactose</name>
        <dbReference type="ChEBI" id="CHEBI:27667"/>
    </ligand>
</feature>
<comment type="pathway">
    <text evidence="1 5">Carbohydrate metabolism; hexose metabolism.</text>
</comment>
<dbReference type="GO" id="GO:0004034">
    <property type="term" value="F:aldose 1-epimerase activity"/>
    <property type="evidence" value="ECO:0007669"/>
    <property type="project" value="TreeGrafter"/>
</dbReference>
<feature type="binding site" evidence="8">
    <location>
        <begin position="172"/>
        <end position="174"/>
    </location>
    <ligand>
        <name>beta-D-galactose</name>
        <dbReference type="ChEBI" id="CHEBI:27667"/>
    </ligand>
</feature>
<proteinExistence type="inferred from homology"/>
<dbReference type="GO" id="GO:0033499">
    <property type="term" value="P:galactose catabolic process via UDP-galactose, Leloir pathway"/>
    <property type="evidence" value="ECO:0007669"/>
    <property type="project" value="TreeGrafter"/>
</dbReference>
<dbReference type="EMBL" id="JQCQ01000039">
    <property type="protein sequence ID" value="KRO22255.1"/>
    <property type="molecule type" value="Genomic_DNA"/>
</dbReference>
<dbReference type="InterPro" id="IPR008183">
    <property type="entry name" value="Aldose_1/G6P_1-epimerase"/>
</dbReference>
<dbReference type="InterPro" id="IPR015443">
    <property type="entry name" value="Aldose_1-epimerase"/>
</dbReference>
<feature type="active site" description="Proton donor" evidence="6">
    <location>
        <position position="172"/>
    </location>
</feature>
<dbReference type="EC" id="5.1.3.21" evidence="5"/>
<comment type="catalytic activity">
    <reaction evidence="5">
        <text>alpha-maltose = beta-maltose</text>
        <dbReference type="Rhea" id="RHEA:21228"/>
        <dbReference type="ChEBI" id="CHEBI:18147"/>
        <dbReference type="ChEBI" id="CHEBI:18167"/>
        <dbReference type="EC" id="5.1.3.21"/>
    </reaction>
</comment>
<dbReference type="InterPro" id="IPR011013">
    <property type="entry name" value="Gal_mutarotase_sf_dom"/>
</dbReference>
<evidence type="ECO:0000256" key="7">
    <source>
        <dbReference type="PIRSR" id="PIRSR005096-2"/>
    </source>
</evidence>
<dbReference type="GO" id="GO:0030246">
    <property type="term" value="F:carbohydrate binding"/>
    <property type="evidence" value="ECO:0007669"/>
    <property type="project" value="InterPro"/>
</dbReference>
<dbReference type="GO" id="GO:0005737">
    <property type="term" value="C:cytoplasm"/>
    <property type="evidence" value="ECO:0007669"/>
    <property type="project" value="TreeGrafter"/>
</dbReference>
<dbReference type="PANTHER" id="PTHR10091">
    <property type="entry name" value="ALDOSE-1-EPIMERASE"/>
    <property type="match status" value="1"/>
</dbReference>
<dbReference type="InterPro" id="IPR047215">
    <property type="entry name" value="Galactose_mutarotase-like"/>
</dbReference>
<evidence type="ECO:0000256" key="4">
    <source>
        <dbReference type="ARBA" id="ARBA00023277"/>
    </source>
</evidence>
<evidence type="ECO:0000256" key="2">
    <source>
        <dbReference type="ARBA" id="ARBA00006206"/>
    </source>
</evidence>
<dbReference type="RefSeq" id="WP_057800371.1">
    <property type="nucleotide sequence ID" value="NZ_BJZZ01000040.1"/>
</dbReference>
<dbReference type="Pfam" id="PF01263">
    <property type="entry name" value="Aldose_epim"/>
    <property type="match status" value="1"/>
</dbReference>
<dbReference type="GO" id="GO:0050558">
    <property type="term" value="F:maltose epimerase activity"/>
    <property type="evidence" value="ECO:0007669"/>
    <property type="project" value="UniProtKB-EC"/>
</dbReference>
<dbReference type="CDD" id="cd09019">
    <property type="entry name" value="galactose_mutarotase_like"/>
    <property type="match status" value="1"/>
</dbReference>
<comment type="function">
    <text evidence="5">Catalyzes the interconversion of alpha and beta anomers of maltose.</text>
</comment>
<gene>
    <name evidence="9" type="ORF">IV88_GL001185</name>
</gene>
<keyword evidence="4 5" id="KW-0119">Carbohydrate metabolism</keyword>
<evidence type="ECO:0000256" key="3">
    <source>
        <dbReference type="ARBA" id="ARBA00023235"/>
    </source>
</evidence>
<dbReference type="UniPathway" id="UPA00242"/>
<keyword evidence="3 5" id="KW-0413">Isomerase</keyword>
<dbReference type="Gene3D" id="2.70.98.10">
    <property type="match status" value="1"/>
</dbReference>
<dbReference type="InterPro" id="IPR014718">
    <property type="entry name" value="GH-type_carb-bd"/>
</dbReference>
<protein>
    <recommendedName>
        <fullName evidence="5">Maltose epimerase</fullName>
        <ecNumber evidence="5">5.1.3.21</ecNumber>
    </recommendedName>
</protein>
<name>A0A0R2N8U1_9LACO</name>
<evidence type="ECO:0000256" key="6">
    <source>
        <dbReference type="PIRSR" id="PIRSR005096-1"/>
    </source>
</evidence>
<dbReference type="PIRSF" id="PIRSF005096">
    <property type="entry name" value="GALM"/>
    <property type="match status" value="1"/>
</dbReference>
<comment type="similarity">
    <text evidence="2 5">Belongs to the aldose epimerase family.</text>
</comment>
<evidence type="ECO:0000313" key="10">
    <source>
        <dbReference type="Proteomes" id="UP000051249"/>
    </source>
</evidence>
<reference evidence="9 10" key="1">
    <citation type="journal article" date="2015" name="Genome Announc.">
        <title>Expanding the biotechnology potential of lactobacilli through comparative genomics of 213 strains and associated genera.</title>
        <authorList>
            <person name="Sun Z."/>
            <person name="Harris H.M."/>
            <person name="McCann A."/>
            <person name="Guo C."/>
            <person name="Argimon S."/>
            <person name="Zhang W."/>
            <person name="Yang X."/>
            <person name="Jeffery I.B."/>
            <person name="Cooney J.C."/>
            <person name="Kagawa T.F."/>
            <person name="Liu W."/>
            <person name="Song Y."/>
            <person name="Salvetti E."/>
            <person name="Wrobel A."/>
            <person name="Rasinkangas P."/>
            <person name="Parkhill J."/>
            <person name="Rea M.C."/>
            <person name="O'Sullivan O."/>
            <person name="Ritari J."/>
            <person name="Douillard F.P."/>
            <person name="Paul Ross R."/>
            <person name="Yang R."/>
            <person name="Briner A.E."/>
            <person name="Felis G.E."/>
            <person name="de Vos W.M."/>
            <person name="Barrangou R."/>
            <person name="Klaenhammer T.R."/>
            <person name="Caufield P.W."/>
            <person name="Cui Y."/>
            <person name="Zhang H."/>
            <person name="O'Toole P.W."/>
        </authorList>
    </citation>
    <scope>NUCLEOTIDE SEQUENCE [LARGE SCALE GENOMIC DNA]</scope>
    <source>
        <strain evidence="9 10">DSM 23026</strain>
    </source>
</reference>